<evidence type="ECO:0000313" key="3">
    <source>
        <dbReference type="EMBL" id="CAG9335876.1"/>
    </source>
</evidence>
<name>A0AAU9KCA2_9CILI</name>
<dbReference type="Pfam" id="PF01344">
    <property type="entry name" value="Kelch_1"/>
    <property type="match status" value="1"/>
</dbReference>
<dbReference type="EMBL" id="CAJZBQ010000063">
    <property type="protein sequence ID" value="CAG9335876.1"/>
    <property type="molecule type" value="Genomic_DNA"/>
</dbReference>
<dbReference type="AlphaFoldDB" id="A0AAU9KCA2"/>
<dbReference type="InterPro" id="IPR006652">
    <property type="entry name" value="Kelch_1"/>
</dbReference>
<accession>A0AAU9KCA2</accession>
<keyword evidence="2" id="KW-0677">Repeat</keyword>
<protein>
    <submittedName>
        <fullName evidence="3">Uncharacterized protein</fullName>
    </submittedName>
</protein>
<dbReference type="InterPro" id="IPR051746">
    <property type="entry name" value="Kelch_domain_containing_8"/>
</dbReference>
<evidence type="ECO:0000313" key="4">
    <source>
        <dbReference type="Proteomes" id="UP001162131"/>
    </source>
</evidence>
<dbReference type="Gene3D" id="2.120.10.80">
    <property type="entry name" value="Kelch-type beta propeller"/>
    <property type="match status" value="1"/>
</dbReference>
<comment type="caution">
    <text evidence="3">The sequence shown here is derived from an EMBL/GenBank/DDBJ whole genome shotgun (WGS) entry which is preliminary data.</text>
</comment>
<evidence type="ECO:0000256" key="1">
    <source>
        <dbReference type="ARBA" id="ARBA00022441"/>
    </source>
</evidence>
<proteinExistence type="predicted"/>
<evidence type="ECO:0000256" key="2">
    <source>
        <dbReference type="ARBA" id="ARBA00022737"/>
    </source>
</evidence>
<dbReference type="PANTHER" id="PTHR46260">
    <property type="entry name" value="RING-TYPE DOMAIN-CONTAINING PROTEIN"/>
    <property type="match status" value="1"/>
</dbReference>
<keyword evidence="1" id="KW-0880">Kelch repeat</keyword>
<organism evidence="3 4">
    <name type="scientific">Blepharisma stoltei</name>
    <dbReference type="NCBI Taxonomy" id="1481888"/>
    <lineage>
        <taxon>Eukaryota</taxon>
        <taxon>Sar</taxon>
        <taxon>Alveolata</taxon>
        <taxon>Ciliophora</taxon>
        <taxon>Postciliodesmatophora</taxon>
        <taxon>Heterotrichea</taxon>
        <taxon>Heterotrichida</taxon>
        <taxon>Blepharismidae</taxon>
        <taxon>Blepharisma</taxon>
    </lineage>
</organism>
<sequence>MENSSFLFAQILTTVIYNSTTSRKTIKKELPDIPVNPARSYYNNGIILSGGFLKGNPSKSVYFLCFTNLSYIGDLLTSRVYHSQLLVNGKLYVLGGCVANNLSVAYFECFDILSKKSTYLPSIPYTTKLQCNCCLNDIIYVFGGDHDEAIKTIAAYTIETQVWRLIPVNYSRIKGGICVPIDSRNIFVFGGWQKTSIYNHQRFIFDTKNEILFDVRFPIEAEVYSSYWLEGSRLSLSDELGRRRIIYIDELRWETLCEEGKSLWKERKGIIYMHKYCKQKKIEHVLTILPFSLFKEIALFL</sequence>
<dbReference type="InterPro" id="IPR015915">
    <property type="entry name" value="Kelch-typ_b-propeller"/>
</dbReference>
<gene>
    <name evidence="3" type="ORF">BSTOLATCC_MIC65196</name>
</gene>
<dbReference type="PANTHER" id="PTHR46260:SF3">
    <property type="entry name" value="RING-TYPE DOMAIN-CONTAINING PROTEIN"/>
    <property type="match status" value="1"/>
</dbReference>
<keyword evidence="4" id="KW-1185">Reference proteome</keyword>
<dbReference type="Proteomes" id="UP001162131">
    <property type="component" value="Unassembled WGS sequence"/>
</dbReference>
<reference evidence="3" key="1">
    <citation type="submission" date="2021-09" db="EMBL/GenBank/DDBJ databases">
        <authorList>
            <consortium name="AG Swart"/>
            <person name="Singh M."/>
            <person name="Singh A."/>
            <person name="Seah K."/>
            <person name="Emmerich C."/>
        </authorList>
    </citation>
    <scope>NUCLEOTIDE SEQUENCE</scope>
    <source>
        <strain evidence="3">ATCC30299</strain>
    </source>
</reference>
<dbReference type="SUPFAM" id="SSF117281">
    <property type="entry name" value="Kelch motif"/>
    <property type="match status" value="1"/>
</dbReference>